<dbReference type="AlphaFoldDB" id="A0A6H0XVJ1"/>
<name>A0A6H0XVJ1_9PEZI</name>
<organism evidence="1 2">
    <name type="scientific">Peltaster fructicola</name>
    <dbReference type="NCBI Taxonomy" id="286661"/>
    <lineage>
        <taxon>Eukaryota</taxon>
        <taxon>Fungi</taxon>
        <taxon>Dikarya</taxon>
        <taxon>Ascomycota</taxon>
        <taxon>Pezizomycotina</taxon>
        <taxon>Dothideomycetes</taxon>
        <taxon>Dothideomycetes incertae sedis</taxon>
        <taxon>Peltaster</taxon>
    </lineage>
</organism>
<proteinExistence type="predicted"/>
<evidence type="ECO:0000313" key="2">
    <source>
        <dbReference type="Proteomes" id="UP000503462"/>
    </source>
</evidence>
<protein>
    <submittedName>
        <fullName evidence="1">Uncharacterized protein</fullName>
    </submittedName>
</protein>
<dbReference type="OrthoDB" id="3942428at2759"/>
<gene>
    <name evidence="1" type="ORF">AMS68_004223</name>
</gene>
<dbReference type="EMBL" id="CP051141">
    <property type="protein sequence ID" value="QIW98705.1"/>
    <property type="molecule type" value="Genomic_DNA"/>
</dbReference>
<sequence>MTLWNPAESTYTNWDVDTKRTFHAQYAVSDVLRSTTQVSNADIAALAKDLWDSLDREYGTAWASYNGARLLSVLYDDVANSFWASTIPLGPQKQLMINAVSTGKLATAWYRETKYLITGSGNNQNAKYHAEDGAYYNWETNAPQDRWEFGMYTGNMKILTYGSYSKDPNDTPSVVPLCSISRDPSCRAVAYELGVLEITRASAQGTKMMRRASNSTDWDVGDEDGSSISPQDVSAASLAFAPCRSQITAAACQSVLGAAVTSGPTAIVNLATYSSETDLVVITPTPSRITTLVTVSSTSSSPKSTLSCYLQNEDPDAGINTRYCICGSSTLPLMSIPNTAMATAACAYTTVPPCSTISVTTGFHSTITNTALCQVCSQVAAFGDSCTTMPNCTPLRAEANVTVGTVSPVIVGTLTGSALYTSISNALTSICPPVTQTTALTTCSGTAKIGGITYVGDESQSLAKDGEIIVSTQNSGYNETSLRNAAIKALALSAMNSASTQSNCWNETYKILTKRDLLGIEAPFNLSAAGQTGLVGRDHPYTEDYELQLCHMASVAQVNYYNRFWRLAPEPGPTDYILAEYNFRVSESPFFCDFIEALVAGLTVIEPEFAVEDVELGEAIEAVCGETESGH</sequence>
<accession>A0A6H0XVJ1</accession>
<keyword evidence="2" id="KW-1185">Reference proteome</keyword>
<evidence type="ECO:0000313" key="1">
    <source>
        <dbReference type="EMBL" id="QIW98705.1"/>
    </source>
</evidence>
<reference evidence="1 2" key="1">
    <citation type="journal article" date="2016" name="Sci. Rep.">
        <title>Peltaster fructicola genome reveals evolution from an invasive phytopathogen to an ectophytic parasite.</title>
        <authorList>
            <person name="Xu C."/>
            <person name="Chen H."/>
            <person name="Gleason M.L."/>
            <person name="Xu J.R."/>
            <person name="Liu H."/>
            <person name="Zhang R."/>
            <person name="Sun G."/>
        </authorList>
    </citation>
    <scope>NUCLEOTIDE SEQUENCE [LARGE SCALE GENOMIC DNA]</scope>
    <source>
        <strain evidence="1 2">LNHT1506</strain>
    </source>
</reference>
<dbReference type="Proteomes" id="UP000503462">
    <property type="component" value="Chromosome 3"/>
</dbReference>